<protein>
    <submittedName>
        <fullName evidence="1">Uncharacterized protein</fullName>
    </submittedName>
</protein>
<keyword evidence="2" id="KW-1185">Reference proteome</keyword>
<dbReference type="RefSeq" id="WP_009814594.1">
    <property type="nucleotide sequence ID" value="NZ_CH724156.1"/>
</dbReference>
<dbReference type="HOGENOM" id="CLU_155204_1_0_5"/>
<dbReference type="AlphaFoldDB" id="A3SMS9"/>
<reference evidence="1 2" key="1">
    <citation type="submission" date="2005-12" db="EMBL/GenBank/DDBJ databases">
        <authorList>
            <person name="Moran M.A."/>
            <person name="Ferriera S."/>
            <person name="Johnson J."/>
            <person name="Kravitz S."/>
            <person name="Halpern A."/>
            <person name="Remington K."/>
            <person name="Beeson K."/>
            <person name="Tran B."/>
            <person name="Rogers Y.-H."/>
            <person name="Friedman R."/>
            <person name="Venter J.C."/>
        </authorList>
    </citation>
    <scope>NUCLEOTIDE SEQUENCE [LARGE SCALE GENOMIC DNA]</scope>
    <source>
        <strain evidence="2">ATCC BAA-591 / DSM 15170 / ISM</strain>
    </source>
</reference>
<evidence type="ECO:0000313" key="2">
    <source>
        <dbReference type="Proteomes" id="UP000005954"/>
    </source>
</evidence>
<comment type="caution">
    <text evidence="1">The sequence shown here is derived from an EMBL/GenBank/DDBJ whole genome shotgun (WGS) entry which is preliminary data.</text>
</comment>
<dbReference type="STRING" id="89187.ISM_12925"/>
<organism evidence="1 2">
    <name type="scientific">Roseovarius nubinhibens (strain ATCC BAA-591 / DSM 15170 / ISM)</name>
    <dbReference type="NCBI Taxonomy" id="89187"/>
    <lineage>
        <taxon>Bacteria</taxon>
        <taxon>Pseudomonadati</taxon>
        <taxon>Pseudomonadota</taxon>
        <taxon>Alphaproteobacteria</taxon>
        <taxon>Rhodobacterales</taxon>
        <taxon>Roseobacteraceae</taxon>
        <taxon>Roseovarius</taxon>
    </lineage>
</organism>
<gene>
    <name evidence="1" type="ORF">ISM_12925</name>
</gene>
<name>A3SMS9_ROSNI</name>
<dbReference type="Proteomes" id="UP000005954">
    <property type="component" value="Unassembled WGS sequence"/>
</dbReference>
<evidence type="ECO:0000313" key="1">
    <source>
        <dbReference type="EMBL" id="EAP75769.1"/>
    </source>
</evidence>
<proteinExistence type="predicted"/>
<sequence>MALAPALILGGLAFGVSGCTQFPEVNASVSDEMANKPYPDLVPIHTLRARIDSPSLTPQNADAVAARADALRSRAAALKRREAVDAQTRARMERGVR</sequence>
<dbReference type="EMBL" id="AALY01000002">
    <property type="protein sequence ID" value="EAP75769.1"/>
    <property type="molecule type" value="Genomic_DNA"/>
</dbReference>
<accession>A3SMS9</accession>